<feature type="compositionally biased region" description="Low complexity" evidence="6">
    <location>
        <begin position="1"/>
        <end position="13"/>
    </location>
</feature>
<dbReference type="PANTHER" id="PTHR23501">
    <property type="entry name" value="MAJOR FACILITATOR SUPERFAMILY"/>
    <property type="match status" value="1"/>
</dbReference>
<feature type="transmembrane region" description="Helical" evidence="7">
    <location>
        <begin position="183"/>
        <end position="202"/>
    </location>
</feature>
<keyword evidence="2 7" id="KW-0812">Transmembrane</keyword>
<dbReference type="InterPro" id="IPR011701">
    <property type="entry name" value="MFS"/>
</dbReference>
<proteinExistence type="predicted"/>
<evidence type="ECO:0000256" key="1">
    <source>
        <dbReference type="ARBA" id="ARBA00004141"/>
    </source>
</evidence>
<feature type="region of interest" description="Disordered" evidence="6">
    <location>
        <begin position="1"/>
        <end position="37"/>
    </location>
</feature>
<protein>
    <recommendedName>
        <fullName evidence="8">Major facilitator superfamily (MFS) profile domain-containing protein</fullName>
    </recommendedName>
</protein>
<evidence type="ECO:0000256" key="4">
    <source>
        <dbReference type="ARBA" id="ARBA00023136"/>
    </source>
</evidence>
<feature type="transmembrane region" description="Helical" evidence="7">
    <location>
        <begin position="519"/>
        <end position="544"/>
    </location>
</feature>
<feature type="transmembrane region" description="Helical" evidence="7">
    <location>
        <begin position="342"/>
        <end position="364"/>
    </location>
</feature>
<name>A0A2L2SQB5_9HYPO</name>
<dbReference type="PANTHER" id="PTHR23501:SF67">
    <property type="entry name" value="MFS MULTIDRUG EFFLUX TRANSPORTER (EUROFUNG)"/>
    <property type="match status" value="1"/>
</dbReference>
<dbReference type="SUPFAM" id="SSF103473">
    <property type="entry name" value="MFS general substrate transporter"/>
    <property type="match status" value="2"/>
</dbReference>
<dbReference type="AlphaFoldDB" id="A0A2L2SQB5"/>
<organism evidence="9 10">
    <name type="scientific">Fusarium venenatum</name>
    <dbReference type="NCBI Taxonomy" id="56646"/>
    <lineage>
        <taxon>Eukaryota</taxon>
        <taxon>Fungi</taxon>
        <taxon>Dikarya</taxon>
        <taxon>Ascomycota</taxon>
        <taxon>Pezizomycotina</taxon>
        <taxon>Sordariomycetes</taxon>
        <taxon>Hypocreomycetidae</taxon>
        <taxon>Hypocreales</taxon>
        <taxon>Nectriaceae</taxon>
        <taxon>Fusarium</taxon>
    </lineage>
</organism>
<dbReference type="InterPro" id="IPR005829">
    <property type="entry name" value="Sugar_transporter_CS"/>
</dbReference>
<dbReference type="PROSITE" id="PS50850">
    <property type="entry name" value="MFS"/>
    <property type="match status" value="1"/>
</dbReference>
<sequence>MSPQKTSPVSDVPTPRPVPVPTRTNSRGSESDQDVVDPAAYEALSRSFTTGAHFLQPESLESAMLRPSSYKAGHHLHCGVDEEDQGAVTEGDDESEISTDLDDEGPNEETPLVRHQSRRLSLTGRSTASADIAPSPFLNNTSPTRFWFIFSQILAAYFISCFDGTIMASSHPVVSSYFNASNSASWFSTAFLLTSSAFQPLLGRLSDALGRKPLFVGAMGIFAASITWSSLAGSIESFIVSRAFCGIGAGGVMTLGSIIVSDLVPIENRGAYQSYINMNYGVGSSLGAATGGAIADSLGWRWEFGIQVPPLLICMVVAWIAIPDDLGIQGQRKSVWQALKEFDFRGSLLLTTAITSVILGLTLGGNVMPWSHPIVIASLILFAITFPLFIWVESWVHKPIMPLHLLYQAPRANLVASNAIAALIANSILFNILELDHTLRPNANCLNRPLYFQAVLLTTATSSGLRLIIPTIAASATGTFTGFAVTYTGRLKWPVQIGTICTLIGTIGLASLQRDLPSWIYLFILMPSSIGQGFQFPGTFMAILAASDQSEQAVVTSTLMLWRSLGQVLGVASSSLVVQNALLHYLRQFVTGEDRDEVIRRVRESVEEIIKLEPKYREQVILSYEAALRLTFICCIVVALASTLIVVPIKLPRLGVRKHSHGIRKAGR</sequence>
<feature type="transmembrane region" description="Helical" evidence="7">
    <location>
        <begin position="304"/>
        <end position="322"/>
    </location>
</feature>
<feature type="region of interest" description="Disordered" evidence="6">
    <location>
        <begin position="83"/>
        <end position="120"/>
    </location>
</feature>
<keyword evidence="10" id="KW-1185">Reference proteome</keyword>
<feature type="transmembrane region" description="Helical" evidence="7">
    <location>
        <begin position="214"/>
        <end position="233"/>
    </location>
</feature>
<feature type="transmembrane region" description="Helical" evidence="7">
    <location>
        <begin position="493"/>
        <end position="513"/>
    </location>
</feature>
<feature type="domain" description="Major facilitator superfamily (MFS) profile" evidence="8">
    <location>
        <begin position="149"/>
        <end position="654"/>
    </location>
</feature>
<accession>A0A2L2SQB5</accession>
<keyword evidence="4 7" id="KW-0472">Membrane</keyword>
<evidence type="ECO:0000256" key="3">
    <source>
        <dbReference type="ARBA" id="ARBA00022989"/>
    </source>
</evidence>
<keyword evidence="5" id="KW-0325">Glycoprotein</keyword>
<dbReference type="Gene3D" id="1.20.1250.20">
    <property type="entry name" value="MFS general substrate transporter like domains"/>
    <property type="match status" value="2"/>
</dbReference>
<feature type="transmembrane region" description="Helical" evidence="7">
    <location>
        <begin position="370"/>
        <end position="392"/>
    </location>
</feature>
<evidence type="ECO:0000313" key="10">
    <source>
        <dbReference type="Proteomes" id="UP000245910"/>
    </source>
</evidence>
<reference evidence="10" key="1">
    <citation type="submission" date="2014-10" db="EMBL/GenBank/DDBJ databases">
        <authorList>
            <person name="King R."/>
        </authorList>
    </citation>
    <scope>NUCLEOTIDE SEQUENCE [LARGE SCALE GENOMIC DNA]</scope>
    <source>
        <strain evidence="10">A3/5</strain>
    </source>
</reference>
<feature type="transmembrane region" description="Helical" evidence="7">
    <location>
        <begin position="280"/>
        <end position="298"/>
    </location>
</feature>
<dbReference type="PROSITE" id="PS00216">
    <property type="entry name" value="SUGAR_TRANSPORT_1"/>
    <property type="match status" value="1"/>
</dbReference>
<keyword evidence="3 7" id="KW-1133">Transmembrane helix</keyword>
<evidence type="ECO:0000256" key="6">
    <source>
        <dbReference type="SAM" id="MobiDB-lite"/>
    </source>
</evidence>
<dbReference type="GO" id="GO:0000329">
    <property type="term" value="C:fungal-type vacuole membrane"/>
    <property type="evidence" value="ECO:0007669"/>
    <property type="project" value="TreeGrafter"/>
</dbReference>
<feature type="compositionally biased region" description="Acidic residues" evidence="6">
    <location>
        <begin position="83"/>
        <end position="107"/>
    </location>
</feature>
<dbReference type="InterPro" id="IPR020846">
    <property type="entry name" value="MFS_dom"/>
</dbReference>
<evidence type="ECO:0000256" key="2">
    <source>
        <dbReference type="ARBA" id="ARBA00022692"/>
    </source>
</evidence>
<dbReference type="Proteomes" id="UP000245910">
    <property type="component" value="Chromosome IIII"/>
</dbReference>
<feature type="transmembrane region" description="Helical" evidence="7">
    <location>
        <begin position="467"/>
        <end position="486"/>
    </location>
</feature>
<feature type="transmembrane region" description="Helical" evidence="7">
    <location>
        <begin position="146"/>
        <end position="168"/>
    </location>
</feature>
<evidence type="ECO:0000256" key="7">
    <source>
        <dbReference type="SAM" id="Phobius"/>
    </source>
</evidence>
<evidence type="ECO:0000256" key="5">
    <source>
        <dbReference type="ARBA" id="ARBA00023180"/>
    </source>
</evidence>
<evidence type="ECO:0000313" key="9">
    <source>
        <dbReference type="EMBL" id="CEI40204.1"/>
    </source>
</evidence>
<feature type="transmembrane region" description="Helical" evidence="7">
    <location>
        <begin position="239"/>
        <end position="260"/>
    </location>
</feature>
<comment type="subcellular location">
    <subcellularLocation>
        <location evidence="1">Membrane</location>
        <topology evidence="1">Multi-pass membrane protein</topology>
    </subcellularLocation>
</comment>
<evidence type="ECO:0000259" key="8">
    <source>
        <dbReference type="PROSITE" id="PS50850"/>
    </source>
</evidence>
<dbReference type="Pfam" id="PF07690">
    <property type="entry name" value="MFS_1"/>
    <property type="match status" value="1"/>
</dbReference>
<dbReference type="EMBL" id="LN649232">
    <property type="protein sequence ID" value="CEI40204.1"/>
    <property type="molecule type" value="Genomic_DNA"/>
</dbReference>
<feature type="transmembrane region" description="Helical" evidence="7">
    <location>
        <begin position="626"/>
        <end position="649"/>
    </location>
</feature>
<dbReference type="InterPro" id="IPR036259">
    <property type="entry name" value="MFS_trans_sf"/>
</dbReference>
<dbReference type="GO" id="GO:0015174">
    <property type="term" value="F:basic amino acid transmembrane transporter activity"/>
    <property type="evidence" value="ECO:0007669"/>
    <property type="project" value="TreeGrafter"/>
</dbReference>